<dbReference type="Proteomes" id="UP001211044">
    <property type="component" value="Chromosome"/>
</dbReference>
<sequence length="164" mass="17686">MDFLDSLEAAFEGQWAVEREAEAHELAEAARLSINLADLIREQQGRRVDLELFSGARIAGLAVEVNSAWAQVVDQAGNRTVVALAAIAAMGAPGRAGTVESLLQSRQKIGMVMREIARSGRVVLVTSVAGQQWRGRLSGVGADYLELDRRCAVRLAVIESVRVC</sequence>
<accession>A0AB38XR57</accession>
<organism evidence="1 2">
    <name type="scientific">Winkia neuii subsp. anitrata</name>
    <dbReference type="NCBI Taxonomy" id="29318"/>
    <lineage>
        <taxon>Bacteria</taxon>
        <taxon>Bacillati</taxon>
        <taxon>Actinomycetota</taxon>
        <taxon>Actinomycetes</taxon>
        <taxon>Actinomycetales</taxon>
        <taxon>Actinomycetaceae</taxon>
        <taxon>Winkia</taxon>
    </lineage>
</organism>
<dbReference type="EMBL" id="CP116394">
    <property type="protein sequence ID" value="WCE46763.1"/>
    <property type="molecule type" value="Genomic_DNA"/>
</dbReference>
<protein>
    <recommendedName>
        <fullName evidence="3">Fis family transcriptional regulator</fullName>
    </recommendedName>
</protein>
<reference evidence="1" key="1">
    <citation type="submission" date="2023-01" db="EMBL/GenBank/DDBJ databases">
        <title>Comparative Genomic Analysis of the Clinically-Derived Winkia Strain NY0527 Provides Evidence into the Taxonomic Reassignment of Winkia neuii and Characterizes Their Virulence Traits.</title>
        <authorList>
            <person name="Cai X."/>
            <person name="Peng Y."/>
            <person name="Li M."/>
            <person name="Qiu Y."/>
            <person name="Wang Y."/>
            <person name="Xu L."/>
            <person name="Hou Q."/>
        </authorList>
    </citation>
    <scope>NUCLEOTIDE SEQUENCE</scope>
    <source>
        <strain evidence="1">NY0527</strain>
    </source>
</reference>
<gene>
    <name evidence="1" type="ORF">PIG85_03715</name>
</gene>
<name>A0AB38XR57_9ACTO</name>
<evidence type="ECO:0000313" key="1">
    <source>
        <dbReference type="EMBL" id="WCE46763.1"/>
    </source>
</evidence>
<dbReference type="AlphaFoldDB" id="A0AB38XR57"/>
<dbReference type="RefSeq" id="WP_004806045.1">
    <property type="nucleotide sequence ID" value="NZ_CP116394.1"/>
</dbReference>
<proteinExistence type="predicted"/>
<evidence type="ECO:0000313" key="2">
    <source>
        <dbReference type="Proteomes" id="UP001211044"/>
    </source>
</evidence>
<dbReference type="KEGG" id="wne:PIG85_03715"/>
<evidence type="ECO:0008006" key="3">
    <source>
        <dbReference type="Google" id="ProtNLM"/>
    </source>
</evidence>